<evidence type="ECO:0000313" key="3">
    <source>
        <dbReference type="EMBL" id="XDK33426.1"/>
    </source>
</evidence>
<reference evidence="3" key="1">
    <citation type="submission" date="2024-07" db="EMBL/GenBank/DDBJ databases">
        <title>Halotolerant mesophilic bacterium Ornithinibacillus sp. 4-3, sp. nov., isolated from soil.</title>
        <authorList>
            <person name="Sidarenka A.V."/>
            <person name="Guliayeva D.E."/>
            <person name="Leanovich S.I."/>
            <person name="Hileuskaya K.S."/>
            <person name="Akhremchuk A.E."/>
            <person name="Sikolenko M.A."/>
            <person name="Valentovich L.N."/>
        </authorList>
    </citation>
    <scope>NUCLEOTIDE SEQUENCE</scope>
    <source>
        <strain evidence="3">4-3</strain>
    </source>
</reference>
<name>A0AB39HTV0_9BACI</name>
<feature type="transmembrane region" description="Helical" evidence="1">
    <location>
        <begin position="29"/>
        <end position="49"/>
    </location>
</feature>
<protein>
    <submittedName>
        <fullName evidence="3">DUF58 domain-containing protein</fullName>
    </submittedName>
</protein>
<accession>A0AB39HTV0</accession>
<dbReference type="EMBL" id="CP162599">
    <property type="protein sequence ID" value="XDK33426.1"/>
    <property type="molecule type" value="Genomic_DNA"/>
</dbReference>
<proteinExistence type="predicted"/>
<dbReference type="Gene3D" id="3.40.50.410">
    <property type="entry name" value="von Willebrand factor, type A domain"/>
    <property type="match status" value="1"/>
</dbReference>
<feature type="transmembrane region" description="Helical" evidence="1">
    <location>
        <begin position="7"/>
        <end position="23"/>
    </location>
</feature>
<sequence length="417" mass="48648">MKQLRQFLFACLIFAILFAYAMFQGGKVSWFMFFSFLPIFIYVVCLKLYPISKWQVERKLQKRIIRAGDDILLVIRIKRSIPFPLFSLVCEAVFPNTLKRIDNGLTKYTTFDSGQHLYIERESKKIIFPWFKRVIEIPFQLHQVPRGEHILQKVKVRTSDLFGFIKKEHTFHLKDYIQVYPNERKITMDEQISSFEHGPISSSVLHARQANIVSGTREYIPGDRLSWVDWKQTARKNKIMTKEFEQEKSTDTLIVLDSSSHQNMSEIPYEGSVEIVMSLVGLLQRQGTNVGLLSIGKDAGRVSLKPDPNKYEKIRNLLMRIQPSNNRNFSVQLKEEITKTNGQFAIIIVTTRMDAAFKQVLTELRRKTRKITVLIIMAAKKITPKDYEMIQELQFANVDIQVLTEKEMKQQWLEVTG</sequence>
<keyword evidence="1" id="KW-0812">Transmembrane</keyword>
<keyword evidence="1" id="KW-1133">Transmembrane helix</keyword>
<gene>
    <name evidence="3" type="ORF">AB4Y30_03450</name>
</gene>
<keyword evidence="1" id="KW-0472">Membrane</keyword>
<feature type="domain" description="DUF58" evidence="2">
    <location>
        <begin position="216"/>
        <end position="379"/>
    </location>
</feature>
<evidence type="ECO:0000259" key="2">
    <source>
        <dbReference type="Pfam" id="PF01882"/>
    </source>
</evidence>
<dbReference type="AlphaFoldDB" id="A0AB39HTV0"/>
<dbReference type="Pfam" id="PF01882">
    <property type="entry name" value="DUF58"/>
    <property type="match status" value="1"/>
</dbReference>
<evidence type="ECO:0000256" key="1">
    <source>
        <dbReference type="SAM" id="Phobius"/>
    </source>
</evidence>
<dbReference type="PANTHER" id="PTHR34351:SF2">
    <property type="entry name" value="DUF58 DOMAIN-CONTAINING PROTEIN"/>
    <property type="match status" value="1"/>
</dbReference>
<organism evidence="3">
    <name type="scientific">Ornithinibacillus sp. 4-3</name>
    <dbReference type="NCBI Taxonomy" id="3231488"/>
    <lineage>
        <taxon>Bacteria</taxon>
        <taxon>Bacillati</taxon>
        <taxon>Bacillota</taxon>
        <taxon>Bacilli</taxon>
        <taxon>Bacillales</taxon>
        <taxon>Bacillaceae</taxon>
        <taxon>Ornithinibacillus</taxon>
    </lineage>
</organism>
<dbReference type="InterPro" id="IPR002881">
    <property type="entry name" value="DUF58"/>
</dbReference>
<dbReference type="RefSeq" id="WP_368654107.1">
    <property type="nucleotide sequence ID" value="NZ_CP162599.1"/>
</dbReference>
<dbReference type="PANTHER" id="PTHR34351">
    <property type="entry name" value="SLR1927 PROTEIN-RELATED"/>
    <property type="match status" value="1"/>
</dbReference>
<dbReference type="InterPro" id="IPR036465">
    <property type="entry name" value="vWFA_dom_sf"/>
</dbReference>